<dbReference type="AlphaFoldDB" id="A0A504YMX3"/>
<accession>A0A504YMX3</accession>
<gene>
    <name evidence="1" type="ORF">FGIG_08683</name>
</gene>
<proteinExistence type="predicted"/>
<comment type="caution">
    <text evidence="1">The sequence shown here is derived from an EMBL/GenBank/DDBJ whole genome shotgun (WGS) entry which is preliminary data.</text>
</comment>
<reference evidence="1 2" key="1">
    <citation type="submission" date="2019-04" db="EMBL/GenBank/DDBJ databases">
        <title>Annotation for the trematode Fasciola gigantica.</title>
        <authorList>
            <person name="Choi Y.-J."/>
        </authorList>
    </citation>
    <scope>NUCLEOTIDE SEQUENCE [LARGE SCALE GENOMIC DNA]</scope>
    <source>
        <strain evidence="1">Uganda_cow_1</strain>
    </source>
</reference>
<protein>
    <submittedName>
        <fullName evidence="1">Uncharacterized protein</fullName>
    </submittedName>
</protein>
<sequence length="88" mass="10160">MLWRERETIRDCRCGYAQVAYGRKESHAQIRCGSKNGTICNYRGGYTERASLRGRSGSQFPPHPKRHCKVSVRKSLKNQYCRIIANLV</sequence>
<dbReference type="Proteomes" id="UP000316759">
    <property type="component" value="Unassembled WGS sequence"/>
</dbReference>
<keyword evidence="2" id="KW-1185">Reference proteome</keyword>
<evidence type="ECO:0000313" key="1">
    <source>
        <dbReference type="EMBL" id="TPP61699.1"/>
    </source>
</evidence>
<organism evidence="1 2">
    <name type="scientific">Fasciola gigantica</name>
    <name type="common">Giant liver fluke</name>
    <dbReference type="NCBI Taxonomy" id="46835"/>
    <lineage>
        <taxon>Eukaryota</taxon>
        <taxon>Metazoa</taxon>
        <taxon>Spiralia</taxon>
        <taxon>Lophotrochozoa</taxon>
        <taxon>Platyhelminthes</taxon>
        <taxon>Trematoda</taxon>
        <taxon>Digenea</taxon>
        <taxon>Plagiorchiida</taxon>
        <taxon>Echinostomata</taxon>
        <taxon>Echinostomatoidea</taxon>
        <taxon>Fasciolidae</taxon>
        <taxon>Fasciola</taxon>
    </lineage>
</organism>
<dbReference type="EMBL" id="SUNJ01007844">
    <property type="protein sequence ID" value="TPP61699.1"/>
    <property type="molecule type" value="Genomic_DNA"/>
</dbReference>
<evidence type="ECO:0000313" key="2">
    <source>
        <dbReference type="Proteomes" id="UP000316759"/>
    </source>
</evidence>
<name>A0A504YMX3_FASGI</name>